<dbReference type="RefSeq" id="WP_376892967.1">
    <property type="nucleotide sequence ID" value="NZ_JBHULS010000002.1"/>
</dbReference>
<comment type="caution">
    <text evidence="1">The sequence shown here is derived from an EMBL/GenBank/DDBJ whole genome shotgun (WGS) entry which is preliminary data.</text>
</comment>
<name>A0ABW5KTE5_9FLAO</name>
<gene>
    <name evidence="1" type="ORF">ACFSQP_07465</name>
</gene>
<sequence length="106" mass="12195">MKLELDNKSIFVSLGSEIDSNRFSQISTNAKIVELHKPNDFIYFEVENISSAKKLCKKFIAEFNLGGSNWIGGRVIDEKFNFIAKVSYNGRVWDNEDWSKAKEIEL</sequence>
<accession>A0ABW5KTE5</accession>
<keyword evidence="2" id="KW-1185">Reference proteome</keyword>
<organism evidence="1 2">
    <name type="scientific">Bizionia sediminis</name>
    <dbReference type="NCBI Taxonomy" id="1737064"/>
    <lineage>
        <taxon>Bacteria</taxon>
        <taxon>Pseudomonadati</taxon>
        <taxon>Bacteroidota</taxon>
        <taxon>Flavobacteriia</taxon>
        <taxon>Flavobacteriales</taxon>
        <taxon>Flavobacteriaceae</taxon>
        <taxon>Bizionia</taxon>
    </lineage>
</organism>
<reference evidence="2" key="1">
    <citation type="journal article" date="2019" name="Int. J. Syst. Evol. Microbiol.">
        <title>The Global Catalogue of Microorganisms (GCM) 10K type strain sequencing project: providing services to taxonomists for standard genome sequencing and annotation.</title>
        <authorList>
            <consortium name="The Broad Institute Genomics Platform"/>
            <consortium name="The Broad Institute Genome Sequencing Center for Infectious Disease"/>
            <person name="Wu L."/>
            <person name="Ma J."/>
        </authorList>
    </citation>
    <scope>NUCLEOTIDE SEQUENCE [LARGE SCALE GENOMIC DNA]</scope>
    <source>
        <strain evidence="2">KCTC 42587</strain>
    </source>
</reference>
<protein>
    <submittedName>
        <fullName evidence="1">Uncharacterized protein</fullName>
    </submittedName>
</protein>
<evidence type="ECO:0000313" key="1">
    <source>
        <dbReference type="EMBL" id="MFD2551649.1"/>
    </source>
</evidence>
<dbReference type="EMBL" id="JBHULS010000002">
    <property type="protein sequence ID" value="MFD2551649.1"/>
    <property type="molecule type" value="Genomic_DNA"/>
</dbReference>
<evidence type="ECO:0000313" key="2">
    <source>
        <dbReference type="Proteomes" id="UP001597472"/>
    </source>
</evidence>
<proteinExistence type="predicted"/>
<dbReference type="Proteomes" id="UP001597472">
    <property type="component" value="Unassembled WGS sequence"/>
</dbReference>